<gene>
    <name evidence="1" type="ORF">F5891DRAFT_982655</name>
</gene>
<dbReference type="GeneID" id="64671534"/>
<reference evidence="1" key="1">
    <citation type="journal article" date="2020" name="New Phytol.">
        <title>Comparative genomics reveals dynamic genome evolution in host specialist ectomycorrhizal fungi.</title>
        <authorList>
            <person name="Lofgren L.A."/>
            <person name="Nguyen N.H."/>
            <person name="Vilgalys R."/>
            <person name="Ruytinx J."/>
            <person name="Liao H.L."/>
            <person name="Branco S."/>
            <person name="Kuo A."/>
            <person name="LaButti K."/>
            <person name="Lipzen A."/>
            <person name="Andreopoulos W."/>
            <person name="Pangilinan J."/>
            <person name="Riley R."/>
            <person name="Hundley H."/>
            <person name="Na H."/>
            <person name="Barry K."/>
            <person name="Grigoriev I.V."/>
            <person name="Stajich J.E."/>
            <person name="Kennedy P.G."/>
        </authorList>
    </citation>
    <scope>NUCLEOTIDE SEQUENCE</scope>
    <source>
        <strain evidence="1">FC203</strain>
    </source>
</reference>
<protein>
    <submittedName>
        <fullName evidence="1">Uncharacterized protein</fullName>
    </submittedName>
</protein>
<evidence type="ECO:0000313" key="1">
    <source>
        <dbReference type="EMBL" id="KAG1897475.1"/>
    </source>
</evidence>
<dbReference type="EMBL" id="JABBWK010000046">
    <property type="protein sequence ID" value="KAG1897475.1"/>
    <property type="molecule type" value="Genomic_DNA"/>
</dbReference>
<keyword evidence="2" id="KW-1185">Reference proteome</keyword>
<proteinExistence type="predicted"/>
<dbReference type="RefSeq" id="XP_041223051.1">
    <property type="nucleotide sequence ID" value="XM_041377236.1"/>
</dbReference>
<dbReference type="PROSITE" id="PS51257">
    <property type="entry name" value="PROKAR_LIPOPROTEIN"/>
    <property type="match status" value="1"/>
</dbReference>
<comment type="caution">
    <text evidence="1">The sequence shown here is derived from an EMBL/GenBank/DDBJ whole genome shotgun (WGS) entry which is preliminary data.</text>
</comment>
<organism evidence="1 2">
    <name type="scientific">Suillus fuscotomentosus</name>
    <dbReference type="NCBI Taxonomy" id="1912939"/>
    <lineage>
        <taxon>Eukaryota</taxon>
        <taxon>Fungi</taxon>
        <taxon>Dikarya</taxon>
        <taxon>Basidiomycota</taxon>
        <taxon>Agaricomycotina</taxon>
        <taxon>Agaricomycetes</taxon>
        <taxon>Agaricomycetidae</taxon>
        <taxon>Boletales</taxon>
        <taxon>Suillineae</taxon>
        <taxon>Suillaceae</taxon>
        <taxon>Suillus</taxon>
    </lineage>
</organism>
<name>A0AAD4E0H5_9AGAM</name>
<accession>A0AAD4E0H5</accession>
<evidence type="ECO:0000313" key="2">
    <source>
        <dbReference type="Proteomes" id="UP001195769"/>
    </source>
</evidence>
<dbReference type="AlphaFoldDB" id="A0AAD4E0H5"/>
<sequence>MNRLVTDPNLEQCPNFSSAVFQACRTPLLNHTTDDAQAADTLRDFWLATNTALKVQWQVQLDVDALEAADQQRLLDEATNQRLPTQKAQDAILAEEDRKKNCIHLIPIPDRLHPKWATDEVLVADFALRKLDKAQFVELYYWTNKGLANAKTNYCTSDDDSMVATAGVNGSTTWISASAARPAAGVIPDHLLPPLDFSRAVPHFIASLEQHGWPNTRIIMLANFFSALMLHKYWTSDNVLEMCALLTYQEQQCQA</sequence>
<dbReference type="Proteomes" id="UP001195769">
    <property type="component" value="Unassembled WGS sequence"/>
</dbReference>